<evidence type="ECO:0000313" key="1">
    <source>
        <dbReference type="EMBL" id="NKE67274.1"/>
    </source>
</evidence>
<organism evidence="1 2">
    <name type="scientific">Ramlibacter lithotrophicus</name>
    <dbReference type="NCBI Taxonomy" id="2606681"/>
    <lineage>
        <taxon>Bacteria</taxon>
        <taxon>Pseudomonadati</taxon>
        <taxon>Pseudomonadota</taxon>
        <taxon>Betaproteobacteria</taxon>
        <taxon>Burkholderiales</taxon>
        <taxon>Comamonadaceae</taxon>
        <taxon>Ramlibacter</taxon>
    </lineage>
</organism>
<evidence type="ECO:0000313" key="2">
    <source>
        <dbReference type="Proteomes" id="UP000521868"/>
    </source>
</evidence>
<dbReference type="RefSeq" id="WP_168108396.1">
    <property type="nucleotide sequence ID" value="NZ_VTOX01000005.1"/>
</dbReference>
<reference evidence="1 2" key="1">
    <citation type="journal article" date="2020" name="Nature">
        <title>Bacterial chemolithoautotrophy via manganese oxidation.</title>
        <authorList>
            <person name="Yu H."/>
            <person name="Leadbetter J.R."/>
        </authorList>
    </citation>
    <scope>NUCLEOTIDE SEQUENCE [LARGE SCALE GENOMIC DNA]</scope>
    <source>
        <strain evidence="1 2">RBP-1</strain>
    </source>
</reference>
<dbReference type="Proteomes" id="UP000521868">
    <property type="component" value="Unassembled WGS sequence"/>
</dbReference>
<sequence length="181" mass="19689">MATQSPFPFLDDLVSRIAGGLKPPAWMLEEIQRRLLLLANHVLMQEPEAQSRLARQAGGTVEARWRLFEMRLRITPAGLLDLAPADAQPDLTLSLSDVSPWQFAQAALGGARPPVHIAGDVQLAADINWLVEHVRWDAEEDLARIIGDAPAHAMGETMRRMMQALRRFAGGSGDGPGQAGA</sequence>
<gene>
    <name evidence="1" type="ORF">RAMLITH_15725</name>
</gene>
<proteinExistence type="predicted"/>
<comment type="caution">
    <text evidence="1">The sequence shown here is derived from an EMBL/GenBank/DDBJ whole genome shotgun (WGS) entry which is preliminary data.</text>
</comment>
<evidence type="ECO:0008006" key="3">
    <source>
        <dbReference type="Google" id="ProtNLM"/>
    </source>
</evidence>
<name>A0A7X6DHI4_9BURK</name>
<protein>
    <recommendedName>
        <fullName evidence="3">Ubiquinone biosynthesis protein UbiJ</fullName>
    </recommendedName>
</protein>
<dbReference type="AlphaFoldDB" id="A0A7X6DHI4"/>
<dbReference type="EMBL" id="VTOX01000005">
    <property type="protein sequence ID" value="NKE67274.1"/>
    <property type="molecule type" value="Genomic_DNA"/>
</dbReference>
<keyword evidence="2" id="KW-1185">Reference proteome</keyword>
<accession>A0A7X6DHI4</accession>